<feature type="region of interest" description="Disordered" evidence="1">
    <location>
        <begin position="70"/>
        <end position="105"/>
    </location>
</feature>
<feature type="compositionally biased region" description="Low complexity" evidence="1">
    <location>
        <begin position="88"/>
        <end position="101"/>
    </location>
</feature>
<keyword evidence="3" id="KW-1185">Reference proteome</keyword>
<dbReference type="EMBL" id="JANPWB010000014">
    <property type="protein sequence ID" value="KAJ1100999.1"/>
    <property type="molecule type" value="Genomic_DNA"/>
</dbReference>
<dbReference type="Proteomes" id="UP001066276">
    <property type="component" value="Chromosome 10"/>
</dbReference>
<sequence length="134" mass="13863">MHSSAAPPPQQEISVLWRQQHSAACMHGSQEREELILTGGRAAEPARVCHEGAAYWHALPRLGAAPLAGSPSHALMETDGRDPLPSESSALTSGAGTAAGSPNARLGRQWGAAQCGLRGAGHLSLPYSGPDGQR</sequence>
<evidence type="ECO:0000313" key="2">
    <source>
        <dbReference type="EMBL" id="KAJ1100999.1"/>
    </source>
</evidence>
<accession>A0AAV7MER7</accession>
<organism evidence="2 3">
    <name type="scientific">Pleurodeles waltl</name>
    <name type="common">Iberian ribbed newt</name>
    <dbReference type="NCBI Taxonomy" id="8319"/>
    <lineage>
        <taxon>Eukaryota</taxon>
        <taxon>Metazoa</taxon>
        <taxon>Chordata</taxon>
        <taxon>Craniata</taxon>
        <taxon>Vertebrata</taxon>
        <taxon>Euteleostomi</taxon>
        <taxon>Amphibia</taxon>
        <taxon>Batrachia</taxon>
        <taxon>Caudata</taxon>
        <taxon>Salamandroidea</taxon>
        <taxon>Salamandridae</taxon>
        <taxon>Pleurodelinae</taxon>
        <taxon>Pleurodeles</taxon>
    </lineage>
</organism>
<dbReference type="AlphaFoldDB" id="A0AAV7MER7"/>
<reference evidence="2" key="1">
    <citation type="journal article" date="2022" name="bioRxiv">
        <title>Sequencing and chromosome-scale assembly of the giantPleurodeles waltlgenome.</title>
        <authorList>
            <person name="Brown T."/>
            <person name="Elewa A."/>
            <person name="Iarovenko S."/>
            <person name="Subramanian E."/>
            <person name="Araus A.J."/>
            <person name="Petzold A."/>
            <person name="Susuki M."/>
            <person name="Suzuki K.-i.T."/>
            <person name="Hayashi T."/>
            <person name="Toyoda A."/>
            <person name="Oliveira C."/>
            <person name="Osipova E."/>
            <person name="Leigh N.D."/>
            <person name="Simon A."/>
            <person name="Yun M.H."/>
        </authorList>
    </citation>
    <scope>NUCLEOTIDE SEQUENCE</scope>
    <source>
        <strain evidence="2">20211129_DDA</strain>
        <tissue evidence="2">Liver</tissue>
    </source>
</reference>
<name>A0AAV7MER7_PLEWA</name>
<protein>
    <submittedName>
        <fullName evidence="2">Uncharacterized protein</fullName>
    </submittedName>
</protein>
<gene>
    <name evidence="2" type="ORF">NDU88_006074</name>
</gene>
<evidence type="ECO:0000313" key="3">
    <source>
        <dbReference type="Proteomes" id="UP001066276"/>
    </source>
</evidence>
<comment type="caution">
    <text evidence="2">The sequence shown here is derived from an EMBL/GenBank/DDBJ whole genome shotgun (WGS) entry which is preliminary data.</text>
</comment>
<evidence type="ECO:0000256" key="1">
    <source>
        <dbReference type="SAM" id="MobiDB-lite"/>
    </source>
</evidence>
<proteinExistence type="predicted"/>